<protein>
    <submittedName>
        <fullName evidence="3">Methylated-DNA-protein-cysteine methyltransferase related protein</fullName>
    </submittedName>
</protein>
<dbReference type="RefSeq" id="WP_067661989.1">
    <property type="nucleotide sequence ID" value="NZ_FQXG01000009.1"/>
</dbReference>
<name>A0A1M5Z5Z2_9GAMM</name>
<dbReference type="GO" id="GO:0008168">
    <property type="term" value="F:methyltransferase activity"/>
    <property type="evidence" value="ECO:0007669"/>
    <property type="project" value="UniProtKB-KW"/>
</dbReference>
<dbReference type="CDD" id="cd06445">
    <property type="entry name" value="ATase"/>
    <property type="match status" value="1"/>
</dbReference>
<dbReference type="EMBL" id="FQXG01000009">
    <property type="protein sequence ID" value="SHI19518.1"/>
    <property type="molecule type" value="Genomic_DNA"/>
</dbReference>
<accession>A0A1M5Z5Z2</accession>
<dbReference type="GO" id="GO:0006281">
    <property type="term" value="P:DNA repair"/>
    <property type="evidence" value="ECO:0007669"/>
    <property type="project" value="InterPro"/>
</dbReference>
<proteinExistence type="predicted"/>
<dbReference type="SUPFAM" id="SSF46767">
    <property type="entry name" value="Methylated DNA-protein cysteine methyltransferase, C-terminal domain"/>
    <property type="match status" value="1"/>
</dbReference>
<dbReference type="InterPro" id="IPR036388">
    <property type="entry name" value="WH-like_DNA-bd_sf"/>
</dbReference>
<evidence type="ECO:0000259" key="2">
    <source>
        <dbReference type="Pfam" id="PF01035"/>
    </source>
</evidence>
<evidence type="ECO:0000313" key="3">
    <source>
        <dbReference type="EMBL" id="SHI19518.1"/>
    </source>
</evidence>
<dbReference type="PANTHER" id="PTHR42942:SF1">
    <property type="entry name" value="ALKYLTRANSFERASE-LIKE PROTEIN 1"/>
    <property type="match status" value="1"/>
</dbReference>
<keyword evidence="4" id="KW-1185">Reference proteome</keyword>
<dbReference type="GO" id="GO:0032259">
    <property type="term" value="P:methylation"/>
    <property type="evidence" value="ECO:0007669"/>
    <property type="project" value="UniProtKB-KW"/>
</dbReference>
<dbReference type="InterPro" id="IPR014048">
    <property type="entry name" value="MethylDNA_cys_MeTrfase_DNA-bd"/>
</dbReference>
<keyword evidence="1" id="KW-0227">DNA damage</keyword>
<dbReference type="OrthoDB" id="9132167at2"/>
<evidence type="ECO:0000256" key="1">
    <source>
        <dbReference type="ARBA" id="ARBA00022763"/>
    </source>
</evidence>
<keyword evidence="3" id="KW-0489">Methyltransferase</keyword>
<evidence type="ECO:0000313" key="4">
    <source>
        <dbReference type="Proteomes" id="UP000184268"/>
    </source>
</evidence>
<dbReference type="PANTHER" id="PTHR42942">
    <property type="entry name" value="6-O-METHYLGUANINE DNA METHYLTRANSFERASE"/>
    <property type="match status" value="1"/>
</dbReference>
<gene>
    <name evidence="3" type="ORF">SAMN02745129_4695</name>
</gene>
<dbReference type="InterPro" id="IPR036217">
    <property type="entry name" value="MethylDNA_cys_MeTrfase_DNAb"/>
</dbReference>
<dbReference type="InterPro" id="IPR052520">
    <property type="entry name" value="ATL_DNA_repair"/>
</dbReference>
<feature type="domain" description="Methylated-DNA-[protein]-cysteine S-methyltransferase DNA binding" evidence="2">
    <location>
        <begin position="8"/>
        <end position="87"/>
    </location>
</feature>
<dbReference type="STRING" id="299255.SAMN02745129_4695"/>
<dbReference type="Proteomes" id="UP000184268">
    <property type="component" value="Unassembled WGS sequence"/>
</dbReference>
<sequence>MTQAANLERIWRTLEQVPKGQVVTYGQLADLAGLPGRARLAARALRLAPAERALPWFRVIGAGGRISIPKTSPGYQRQMELLRNDGVEVNNGRIKLSEYQWQPDLAALMWQLEF</sequence>
<keyword evidence="3" id="KW-0808">Transferase</keyword>
<dbReference type="AlphaFoldDB" id="A0A1M5Z5Z2"/>
<dbReference type="Pfam" id="PF01035">
    <property type="entry name" value="DNA_binding_1"/>
    <property type="match status" value="1"/>
</dbReference>
<organism evidence="3 4">
    <name type="scientific">Ferrimonas marina</name>
    <dbReference type="NCBI Taxonomy" id="299255"/>
    <lineage>
        <taxon>Bacteria</taxon>
        <taxon>Pseudomonadati</taxon>
        <taxon>Pseudomonadota</taxon>
        <taxon>Gammaproteobacteria</taxon>
        <taxon>Alteromonadales</taxon>
        <taxon>Ferrimonadaceae</taxon>
        <taxon>Ferrimonas</taxon>
    </lineage>
</organism>
<reference evidence="3 4" key="1">
    <citation type="submission" date="2016-11" db="EMBL/GenBank/DDBJ databases">
        <authorList>
            <person name="Jaros S."/>
            <person name="Januszkiewicz K."/>
            <person name="Wedrychowicz H."/>
        </authorList>
    </citation>
    <scope>NUCLEOTIDE SEQUENCE [LARGE SCALE GENOMIC DNA]</scope>
    <source>
        <strain evidence="3 4">DSM 16917</strain>
    </source>
</reference>
<dbReference type="Gene3D" id="1.10.10.10">
    <property type="entry name" value="Winged helix-like DNA-binding domain superfamily/Winged helix DNA-binding domain"/>
    <property type="match status" value="1"/>
</dbReference>